<dbReference type="Gene3D" id="3.40.50.300">
    <property type="entry name" value="P-loop containing nucleotide triphosphate hydrolases"/>
    <property type="match status" value="1"/>
</dbReference>
<sequence length="508" mass="56506">MLAELSIREKEANIKPDPDVDIFMKAGQDTSVVTDYILKPARETYNLVGDIVLLSDGPIAYQGSHENILEFFEYMGFRCPERKGEADFLLEVTSREDQEQYSKLGDELGVPFDKSKSHPAALTTQSVIKGVLKPWSEPQNVLSAFASFYVRFSVVIKMASALFCLLAALGRNLIVANTLGSFALLTVMVMGGFIVSRGYISSSVEKLQVQYTTYMFTLSEWWIWGYWFLPLIYAQNAIAVNEFLGKSWAHVPPNSTDTLGETLLKLCGLFPSASWKSANAERGDSERRNAEETTYGAYDGVSGAFRPGVLTALMGVTGAGKTTMIDVLAGRKTGGHIEGIITYMRVPHEARNICLNSRTLKLTLDSATRRRKRVELVSSPSTRFMDEPISALNATAAAIVMRIVRNEVDTGRTVTKEGYNPATWMLEITTAAQVRNFLESTLQNCTRTQSCSMYAAVMFLSVQNSSTVQPIISIDRTVFYRKREAGMYSALPLCFWEGTDSYSLMDWH</sequence>
<feature type="transmembrane region" description="Helical" evidence="1">
    <location>
        <begin position="182"/>
        <end position="201"/>
    </location>
</feature>
<feature type="domain" description="ABC transporter" evidence="2">
    <location>
        <begin position="299"/>
        <end position="378"/>
    </location>
</feature>
<gene>
    <name evidence="3" type="ORF">EJD97_016159</name>
</gene>
<keyword evidence="1" id="KW-1133">Transmembrane helix</keyword>
<dbReference type="Pfam" id="PF00005">
    <property type="entry name" value="ABC_tran"/>
    <property type="match status" value="1"/>
</dbReference>
<dbReference type="EMBL" id="RXGB01004252">
    <property type="protein sequence ID" value="TMW90131.1"/>
    <property type="molecule type" value="Genomic_DNA"/>
</dbReference>
<protein>
    <recommendedName>
        <fullName evidence="2">ABC transporter domain-containing protein</fullName>
    </recommendedName>
</protein>
<feature type="transmembrane region" description="Helical" evidence="1">
    <location>
        <begin position="221"/>
        <end position="240"/>
    </location>
</feature>
<reference evidence="3" key="1">
    <citation type="submission" date="2019-05" db="EMBL/GenBank/DDBJ databases">
        <title>The de novo reference genome and transcriptome assemblies of the wild tomato species Solanum chilense.</title>
        <authorList>
            <person name="Stam R."/>
            <person name="Nosenko T."/>
            <person name="Hoerger A.C."/>
            <person name="Stephan W."/>
            <person name="Seidel M.A."/>
            <person name="Kuhn J.M.M."/>
            <person name="Haberer G."/>
            <person name="Tellier A."/>
        </authorList>
    </citation>
    <scope>NUCLEOTIDE SEQUENCE</scope>
    <source>
        <tissue evidence="3">Mature leaves</tissue>
    </source>
</reference>
<accession>A0A6N2BAJ5</accession>
<dbReference type="InterPro" id="IPR003439">
    <property type="entry name" value="ABC_transporter-like_ATP-bd"/>
</dbReference>
<comment type="caution">
    <text evidence="3">The sequence shown here is derived from an EMBL/GenBank/DDBJ whole genome shotgun (WGS) entry which is preliminary data.</text>
</comment>
<evidence type="ECO:0000313" key="3">
    <source>
        <dbReference type="EMBL" id="TMW90131.1"/>
    </source>
</evidence>
<dbReference type="SUPFAM" id="SSF52540">
    <property type="entry name" value="P-loop containing nucleoside triphosphate hydrolases"/>
    <property type="match status" value="1"/>
</dbReference>
<keyword evidence="1" id="KW-0812">Transmembrane</keyword>
<organism evidence="3">
    <name type="scientific">Solanum chilense</name>
    <name type="common">Tomato</name>
    <name type="synonym">Lycopersicon chilense</name>
    <dbReference type="NCBI Taxonomy" id="4083"/>
    <lineage>
        <taxon>Eukaryota</taxon>
        <taxon>Viridiplantae</taxon>
        <taxon>Streptophyta</taxon>
        <taxon>Embryophyta</taxon>
        <taxon>Tracheophyta</taxon>
        <taxon>Spermatophyta</taxon>
        <taxon>Magnoliopsida</taxon>
        <taxon>eudicotyledons</taxon>
        <taxon>Gunneridae</taxon>
        <taxon>Pentapetalae</taxon>
        <taxon>asterids</taxon>
        <taxon>lamiids</taxon>
        <taxon>Solanales</taxon>
        <taxon>Solanaceae</taxon>
        <taxon>Solanoideae</taxon>
        <taxon>Solaneae</taxon>
        <taxon>Solanum</taxon>
        <taxon>Solanum subgen. Lycopersicon</taxon>
    </lineage>
</organism>
<dbReference type="GO" id="GO:0005524">
    <property type="term" value="F:ATP binding"/>
    <property type="evidence" value="ECO:0007669"/>
    <property type="project" value="InterPro"/>
</dbReference>
<feature type="transmembrane region" description="Helical" evidence="1">
    <location>
        <begin position="148"/>
        <end position="170"/>
    </location>
</feature>
<dbReference type="InterPro" id="IPR027417">
    <property type="entry name" value="P-loop_NTPase"/>
</dbReference>
<dbReference type="PANTHER" id="PTHR48040:SF45">
    <property type="entry name" value="PLEIOTROPIC DRUG RESISTANCE PROTEIN 1-LIKE"/>
    <property type="match status" value="1"/>
</dbReference>
<evidence type="ECO:0000256" key="1">
    <source>
        <dbReference type="SAM" id="Phobius"/>
    </source>
</evidence>
<keyword evidence="1" id="KW-0472">Membrane</keyword>
<evidence type="ECO:0000259" key="2">
    <source>
        <dbReference type="Pfam" id="PF00005"/>
    </source>
</evidence>
<dbReference type="PANTHER" id="PTHR48040">
    <property type="entry name" value="PLEIOTROPIC DRUG RESISTANCE PROTEIN 1-LIKE ISOFORM X1"/>
    <property type="match status" value="1"/>
</dbReference>
<dbReference type="GO" id="GO:0016887">
    <property type="term" value="F:ATP hydrolysis activity"/>
    <property type="evidence" value="ECO:0007669"/>
    <property type="project" value="InterPro"/>
</dbReference>
<proteinExistence type="predicted"/>
<name>A0A6N2BAJ5_SOLCI</name>
<dbReference type="AlphaFoldDB" id="A0A6N2BAJ5"/>